<accession>A0A5M6BYX5</accession>
<sequence length="886" mass="96731">MAPRKKAQALGMVSSATPSPPSEPIHSPTPTNATTTTKERKRKSWFSFGRSKPDLANSNNVQDATPLDTLRSDNEGAPSSSYRSPEDRLRPRQFAPNRIATLYVTPSERNLYLAAMSELDQGPPPLPLWTDPAPALPQLTAQTPLGTPRIRTRQPETMSDISNIYQPLAMRPMSPKLVTSPGIRPSGLMIRVEFQKNTAPRLTRHALLGLSLPAGLRFTGFPPGVILDVEQTLKDAWSGGIVSASEGMDSVRRRDEKETFTWQADLSDRVWKRKGKEELATIRLILAILRVLGIHGWKIVNGIQAAGRKNDIHKLLFEYSPDTLLAPPVFFAVSIPLPDRLSLISAPLSRRPALISAVRDAIVHQSITMHNRSATANTSGTFGRSSLESGPAGGPSQKSNPPRVQHSPKGIKLEGWVHDGVYRFWIDGMRRWLGGSVKRKVVEKVQPQLILSIVDNITALHFELAGSIPLLPLQQGRDILIFSSLPSSGLTVNDSYVLNQQTSSQGTETPVLVSPEASLPEARPTRPRARAARNERSLPWTSILDERENNVLPSRRSEEIPEKGVINVQPHPRRVSADSAQPLLPPWTAQGATKARKVLVKKNSDRNRTPPVDHSADGSLVQPIDSEQNDRHLMVANPTESDEEQWSVVEPPSHVGHLGASVYDDETVPPPTPPRRVERELQQASINGTVTDAESVYIDAQTDNHDDHSHLGDHATLSDHDAGSELNHAHPVSKPLILGQPMRSGAEIEHTMVPLKDTNSPRRARQNVIELGVNSVHGSVGYLQSVISGKSSFEPPPPVPSPRHVPTGSPETPDHTLNDHIEMNKQNGLGQPTQAPSAIIRALPNGLRESMATISSTSDIDVSSGTGDGMKGRNRVGSNRTRVNIG</sequence>
<feature type="compositionally biased region" description="Polar residues" evidence="1">
    <location>
        <begin position="374"/>
        <end position="388"/>
    </location>
</feature>
<feature type="compositionally biased region" description="Polar residues" evidence="1">
    <location>
        <begin position="876"/>
        <end position="886"/>
    </location>
</feature>
<evidence type="ECO:0000313" key="2">
    <source>
        <dbReference type="EMBL" id="WWD19524.1"/>
    </source>
</evidence>
<feature type="region of interest" description="Disordered" evidence="1">
    <location>
        <begin position="502"/>
        <end position="534"/>
    </location>
</feature>
<proteinExistence type="predicted"/>
<feature type="region of interest" description="Disordered" evidence="1">
    <location>
        <begin position="1"/>
        <end position="94"/>
    </location>
</feature>
<feature type="region of interest" description="Disordered" evidence="1">
    <location>
        <begin position="374"/>
        <end position="409"/>
    </location>
</feature>
<protein>
    <submittedName>
        <fullName evidence="2">Uncharacterized protein</fullName>
    </submittedName>
</protein>
<dbReference type="Proteomes" id="UP000322225">
    <property type="component" value="Chromosome 7"/>
</dbReference>
<feature type="region of interest" description="Disordered" evidence="1">
    <location>
        <begin position="788"/>
        <end position="819"/>
    </location>
</feature>
<dbReference type="GeneID" id="43589428"/>
<feature type="compositionally biased region" description="Pro residues" evidence="1">
    <location>
        <begin position="794"/>
        <end position="803"/>
    </location>
</feature>
<dbReference type="RefSeq" id="XP_031860519.1">
    <property type="nucleotide sequence ID" value="XM_032005285.1"/>
</dbReference>
<reference evidence="2" key="1">
    <citation type="submission" date="2017-08" db="EMBL/GenBank/DDBJ databases">
        <authorList>
            <person name="Cuomo C."/>
            <person name="Billmyre B."/>
            <person name="Heitman J."/>
        </authorList>
    </citation>
    <scope>NUCLEOTIDE SEQUENCE</scope>
    <source>
        <strain evidence="2">CBS 12478</strain>
    </source>
</reference>
<feature type="region of interest" description="Disordered" evidence="1">
    <location>
        <begin position="858"/>
        <end position="886"/>
    </location>
</feature>
<keyword evidence="3" id="KW-1185">Reference proteome</keyword>
<evidence type="ECO:0000313" key="3">
    <source>
        <dbReference type="Proteomes" id="UP000322225"/>
    </source>
</evidence>
<dbReference type="PANTHER" id="PTHR38696:SF1">
    <property type="entry name" value="MEDIATOR OF RNA POLYMERASE II TRANSCRIPTION SUBUNIT 13"/>
    <property type="match status" value="1"/>
</dbReference>
<organism evidence="2 3">
    <name type="scientific">Kwoniella shandongensis</name>
    <dbReference type="NCBI Taxonomy" id="1734106"/>
    <lineage>
        <taxon>Eukaryota</taxon>
        <taxon>Fungi</taxon>
        <taxon>Dikarya</taxon>
        <taxon>Basidiomycota</taxon>
        <taxon>Agaricomycotina</taxon>
        <taxon>Tremellomycetes</taxon>
        <taxon>Tremellales</taxon>
        <taxon>Cryptococcaceae</taxon>
        <taxon>Kwoniella</taxon>
    </lineage>
</organism>
<gene>
    <name evidence="2" type="ORF">CI109_103985</name>
</gene>
<dbReference type="EMBL" id="CP144057">
    <property type="protein sequence ID" value="WWD19524.1"/>
    <property type="molecule type" value="Genomic_DNA"/>
</dbReference>
<name>A0A5M6BYX5_9TREE</name>
<evidence type="ECO:0000256" key="1">
    <source>
        <dbReference type="SAM" id="MobiDB-lite"/>
    </source>
</evidence>
<reference evidence="2" key="2">
    <citation type="submission" date="2024-01" db="EMBL/GenBank/DDBJ databases">
        <title>Comparative genomics of Cryptococcus and Kwoniella reveals pathogenesis evolution and contrasting modes of karyotype evolution via chromosome fusion or intercentromeric recombination.</title>
        <authorList>
            <person name="Coelho M.A."/>
            <person name="David-Palma M."/>
            <person name="Shea T."/>
            <person name="Bowers K."/>
            <person name="McGinley-Smith S."/>
            <person name="Mohammad A.W."/>
            <person name="Gnirke A."/>
            <person name="Yurkov A.M."/>
            <person name="Nowrousian M."/>
            <person name="Sun S."/>
            <person name="Cuomo C.A."/>
            <person name="Heitman J."/>
        </authorList>
    </citation>
    <scope>NUCLEOTIDE SEQUENCE</scope>
    <source>
        <strain evidence="2">CBS 12478</strain>
    </source>
</reference>
<dbReference type="AlphaFoldDB" id="A0A5M6BYX5"/>
<dbReference type="OrthoDB" id="2596799at2759"/>
<dbReference type="KEGG" id="ksn:43589428"/>
<feature type="region of interest" description="Disordered" evidence="1">
    <location>
        <begin position="601"/>
        <end position="622"/>
    </location>
</feature>
<dbReference type="PANTHER" id="PTHR38696">
    <property type="entry name" value="MEDIATOR OF RNA POLYMERASE II TRANSCRIPTION SUBUNIT 13"/>
    <property type="match status" value="1"/>
</dbReference>